<dbReference type="Pfam" id="PF00970">
    <property type="entry name" value="FAD_binding_6"/>
    <property type="match status" value="1"/>
</dbReference>
<dbReference type="PANTHER" id="PTHR19370">
    <property type="entry name" value="NADH-CYTOCHROME B5 REDUCTASE"/>
    <property type="match status" value="1"/>
</dbReference>
<dbReference type="EMBL" id="LK052936">
    <property type="protein sequence ID" value="CDR35852.1"/>
    <property type="molecule type" value="Genomic_DNA"/>
</dbReference>
<dbReference type="InterPro" id="IPR039261">
    <property type="entry name" value="FNR_nucleotide-bd"/>
</dbReference>
<evidence type="ECO:0000313" key="15">
    <source>
        <dbReference type="EMBL" id="CDR35852.1"/>
    </source>
</evidence>
<evidence type="ECO:0000256" key="3">
    <source>
        <dbReference type="ARBA" id="ARBA00005156"/>
    </source>
</evidence>
<feature type="binding site" evidence="11">
    <location>
        <position position="111"/>
    </location>
    <ligand>
        <name>FAD</name>
        <dbReference type="ChEBI" id="CHEBI:57692"/>
    </ligand>
</feature>
<dbReference type="SUPFAM" id="SSF63380">
    <property type="entry name" value="Riboflavin synthase domain-like"/>
    <property type="match status" value="1"/>
</dbReference>
<evidence type="ECO:0000259" key="14">
    <source>
        <dbReference type="PROSITE" id="PS51384"/>
    </source>
</evidence>
<dbReference type="GO" id="GO:0005741">
    <property type="term" value="C:mitochondrial outer membrane"/>
    <property type="evidence" value="ECO:0007669"/>
    <property type="project" value="UniProtKB-SubCell"/>
</dbReference>
<keyword evidence="6" id="KW-0472">Membrane</keyword>
<name>A0A061AFD3_RHOTO</name>
<sequence length="321" mass="35077">MPVSVRRYSTAPSPPSPPPERPSNRLLPLTAGFVLLAGGAYLYLAREEPPLLGYDRWTPVKIKSITPLTPETSLFRLEVPKALLPPGLGSDPSARPILSLFVKEPNLQIQRAYTPLTSSSFNPSGPAELDLVIKRYADGELSPYIHRLGPGDELTVRGPAITWYYRPQDWDEVTFVVGGTGVAPAYQFVKDMLSASSIDTPKVSIVYASPSPSRILLKDSLDAFREQDPSRLSLHYLADRLDPNTSSKTAPQDVTIAFPDGMTLKKLLGKKEDGKRRVVIVCGPEGMVEAVAGPRGRNFSQGRVGGVLKELGFTEREVVKL</sequence>
<dbReference type="SUPFAM" id="SSF52343">
    <property type="entry name" value="Ferredoxin reductase-like, C-terminal NADP-linked domain"/>
    <property type="match status" value="1"/>
</dbReference>
<organism evidence="15">
    <name type="scientific">Rhodotorula toruloides</name>
    <name type="common">Yeast</name>
    <name type="synonym">Rhodosporidium toruloides</name>
    <dbReference type="NCBI Taxonomy" id="5286"/>
    <lineage>
        <taxon>Eukaryota</taxon>
        <taxon>Fungi</taxon>
        <taxon>Dikarya</taxon>
        <taxon>Basidiomycota</taxon>
        <taxon>Pucciniomycotina</taxon>
        <taxon>Microbotryomycetes</taxon>
        <taxon>Sporidiobolales</taxon>
        <taxon>Sporidiobolaceae</taxon>
        <taxon>Rhodotorula</taxon>
    </lineage>
</organism>
<feature type="domain" description="FAD-binding FR-type" evidence="14">
    <location>
        <begin position="55"/>
        <end position="166"/>
    </location>
</feature>
<evidence type="ECO:0000256" key="12">
    <source>
        <dbReference type="RuleBase" id="RU361226"/>
    </source>
</evidence>
<comment type="cofactor">
    <cofactor evidence="1 11 12">
        <name>FAD</name>
        <dbReference type="ChEBI" id="CHEBI:57692"/>
    </cofactor>
</comment>
<dbReference type="Gene3D" id="3.40.50.80">
    <property type="entry name" value="Nucleotide-binding domain of ferredoxin-NADP reductase (FNR) module"/>
    <property type="match status" value="1"/>
</dbReference>
<dbReference type="PRINTS" id="PR00406">
    <property type="entry name" value="CYTB5RDTASE"/>
</dbReference>
<feature type="binding site" evidence="11">
    <location>
        <position position="142"/>
    </location>
    <ligand>
        <name>FAD</name>
        <dbReference type="ChEBI" id="CHEBI:57692"/>
    </ligand>
</feature>
<dbReference type="PANTHER" id="PTHR19370:SF184">
    <property type="entry name" value="NADH-CYTOCHROME B5 REDUCTASE-LIKE"/>
    <property type="match status" value="1"/>
</dbReference>
<feature type="compositionally biased region" description="Pro residues" evidence="13">
    <location>
        <begin position="12"/>
        <end position="21"/>
    </location>
</feature>
<dbReference type="InterPro" id="IPR001834">
    <property type="entry name" value="CBR-like"/>
</dbReference>
<dbReference type="EC" id="1.6.2.2" evidence="12"/>
<comment type="catalytic activity">
    <reaction evidence="10">
        <text>2 Fe(3+)-[Dph3] + NADH = 2 Fe(2+)-[Dph3] + NAD(+) + H(+)</text>
        <dbReference type="Rhea" id="RHEA:71231"/>
        <dbReference type="Rhea" id="RHEA-COMP:18002"/>
        <dbReference type="Rhea" id="RHEA-COMP:18003"/>
        <dbReference type="ChEBI" id="CHEBI:15378"/>
        <dbReference type="ChEBI" id="CHEBI:29033"/>
        <dbReference type="ChEBI" id="CHEBI:29034"/>
        <dbReference type="ChEBI" id="CHEBI:57540"/>
        <dbReference type="ChEBI" id="CHEBI:57945"/>
        <dbReference type="ChEBI" id="CHEBI:83228"/>
    </reaction>
    <physiologicalReaction direction="left-to-right" evidence="10">
        <dbReference type="Rhea" id="RHEA:71232"/>
    </physiologicalReaction>
</comment>
<gene>
    <name evidence="15" type="ORF">RHTO0S_01e08592g</name>
</gene>
<dbReference type="Pfam" id="PF00175">
    <property type="entry name" value="NAD_binding_1"/>
    <property type="match status" value="1"/>
</dbReference>
<feature type="region of interest" description="Disordered" evidence="13">
    <location>
        <begin position="1"/>
        <end position="24"/>
    </location>
</feature>
<keyword evidence="7 11" id="KW-0274">FAD</keyword>
<reference evidence="15" key="1">
    <citation type="journal article" date="2014" name="Genome Announc.">
        <title>Draft genome sequence of Rhodosporidium toruloides CECT1137, an oleaginous yeast of biotechnological interest.</title>
        <authorList>
            <person name="Morin N."/>
            <person name="Calcas X."/>
            <person name="Devillers H."/>
            <person name="Durrens P."/>
            <person name="Sherman D.J."/>
            <person name="Nicaud J.-M."/>
            <person name="Neuveglise C."/>
        </authorList>
    </citation>
    <scope>NUCLEOTIDE SEQUENCE</scope>
    <source>
        <strain evidence="15">CECT1137</strain>
    </source>
</reference>
<dbReference type="InterPro" id="IPR001433">
    <property type="entry name" value="OxRdtase_FAD/NAD-bd"/>
</dbReference>
<dbReference type="PRINTS" id="PR00371">
    <property type="entry name" value="FPNCR"/>
</dbReference>
<protein>
    <recommendedName>
        <fullName evidence="12">NADH-cytochrome b5 reductase</fullName>
        <ecNumber evidence="12">1.6.2.2</ecNumber>
    </recommendedName>
</protein>
<feature type="binding site" evidence="11">
    <location>
        <position position="132"/>
    </location>
    <ligand>
        <name>FAD</name>
        <dbReference type="ChEBI" id="CHEBI:57692"/>
    </ligand>
</feature>
<dbReference type="AlphaFoldDB" id="A0A061AFD3"/>
<evidence type="ECO:0000256" key="11">
    <source>
        <dbReference type="PIRSR" id="PIRSR601834-1"/>
    </source>
</evidence>
<keyword evidence="9 12" id="KW-0520">NAD</keyword>
<dbReference type="Gene3D" id="2.40.30.10">
    <property type="entry name" value="Translation factors"/>
    <property type="match status" value="1"/>
</dbReference>
<keyword evidence="6" id="KW-0496">Mitochondrion</keyword>
<evidence type="ECO:0000256" key="2">
    <source>
        <dbReference type="ARBA" id="ARBA00004294"/>
    </source>
</evidence>
<comment type="similarity">
    <text evidence="4 12">Belongs to the flavoprotein pyridine nucleotide cytochrome reductase family.</text>
</comment>
<evidence type="ECO:0000256" key="9">
    <source>
        <dbReference type="ARBA" id="ARBA00023027"/>
    </source>
</evidence>
<evidence type="ECO:0000256" key="1">
    <source>
        <dbReference type="ARBA" id="ARBA00001974"/>
    </source>
</evidence>
<feature type="binding site" evidence="11">
    <location>
        <position position="113"/>
    </location>
    <ligand>
        <name>FAD</name>
        <dbReference type="ChEBI" id="CHEBI:57692"/>
    </ligand>
</feature>
<keyword evidence="5 11" id="KW-0285">Flavoprotein</keyword>
<dbReference type="InterPro" id="IPR017927">
    <property type="entry name" value="FAD-bd_FR_type"/>
</dbReference>
<dbReference type="OrthoDB" id="432685at2759"/>
<evidence type="ECO:0000256" key="13">
    <source>
        <dbReference type="SAM" id="MobiDB-lite"/>
    </source>
</evidence>
<evidence type="ECO:0000256" key="5">
    <source>
        <dbReference type="ARBA" id="ARBA00022630"/>
    </source>
</evidence>
<comment type="subcellular location">
    <subcellularLocation>
        <location evidence="2">Mitochondrion outer membrane</location>
    </subcellularLocation>
</comment>
<dbReference type="InterPro" id="IPR017938">
    <property type="entry name" value="Riboflavin_synthase-like_b-brl"/>
</dbReference>
<dbReference type="CDD" id="cd06183">
    <property type="entry name" value="cyt_b5_reduct_like"/>
    <property type="match status" value="1"/>
</dbReference>
<evidence type="ECO:0000256" key="10">
    <source>
        <dbReference type="ARBA" id="ARBA00049138"/>
    </source>
</evidence>
<keyword evidence="8 12" id="KW-0560">Oxidoreductase</keyword>
<keyword evidence="6" id="KW-1000">Mitochondrion outer membrane</keyword>
<evidence type="ECO:0000256" key="6">
    <source>
        <dbReference type="ARBA" id="ARBA00022787"/>
    </source>
</evidence>
<proteinExistence type="inferred from homology"/>
<comment type="catalytic activity">
    <reaction evidence="12">
        <text>2 Fe(III)-[cytochrome b5] + NADH = 2 Fe(II)-[cytochrome b5] + NAD(+) + H(+)</text>
        <dbReference type="Rhea" id="RHEA:46680"/>
        <dbReference type="Rhea" id="RHEA-COMP:10438"/>
        <dbReference type="Rhea" id="RHEA-COMP:10439"/>
        <dbReference type="ChEBI" id="CHEBI:15378"/>
        <dbReference type="ChEBI" id="CHEBI:29033"/>
        <dbReference type="ChEBI" id="CHEBI:29034"/>
        <dbReference type="ChEBI" id="CHEBI:57540"/>
        <dbReference type="ChEBI" id="CHEBI:57945"/>
        <dbReference type="EC" id="1.6.2.2"/>
    </reaction>
</comment>
<comment type="pathway">
    <text evidence="3">Protein modification; peptidyl-diphthamide biosynthesis.</text>
</comment>
<accession>A0A061AFD3</accession>
<evidence type="ECO:0000256" key="8">
    <source>
        <dbReference type="ARBA" id="ARBA00023002"/>
    </source>
</evidence>
<dbReference type="GO" id="GO:0090524">
    <property type="term" value="F:cytochrome-b5 reductase activity, acting on NADH"/>
    <property type="evidence" value="ECO:0007669"/>
    <property type="project" value="UniProtKB-EC"/>
</dbReference>
<evidence type="ECO:0000256" key="7">
    <source>
        <dbReference type="ARBA" id="ARBA00022827"/>
    </source>
</evidence>
<dbReference type="PROSITE" id="PS51384">
    <property type="entry name" value="FAD_FR"/>
    <property type="match status" value="1"/>
</dbReference>
<feature type="binding site" evidence="11">
    <location>
        <position position="134"/>
    </location>
    <ligand>
        <name>FAD</name>
        <dbReference type="ChEBI" id="CHEBI:57692"/>
    </ligand>
</feature>
<dbReference type="InterPro" id="IPR001709">
    <property type="entry name" value="Flavoprot_Pyr_Nucl_cyt_Rdtase"/>
</dbReference>
<evidence type="ECO:0000256" key="4">
    <source>
        <dbReference type="ARBA" id="ARBA00006105"/>
    </source>
</evidence>
<dbReference type="InterPro" id="IPR008333">
    <property type="entry name" value="Cbr1-like_FAD-bd_dom"/>
</dbReference>